<dbReference type="PROSITE" id="PS51553">
    <property type="entry name" value="GMPS_ATP_PPASE"/>
    <property type="match status" value="1"/>
</dbReference>
<dbReference type="FunFam" id="3.40.50.620:FF:000001">
    <property type="entry name" value="GMP synthase [glutamine-hydrolyzing]"/>
    <property type="match status" value="1"/>
</dbReference>
<evidence type="ECO:0000259" key="12">
    <source>
        <dbReference type="PROSITE" id="PS51553"/>
    </source>
</evidence>
<keyword evidence="14" id="KW-1185">Reference proteome</keyword>
<reference evidence="13" key="1">
    <citation type="submission" date="2019-07" db="EMBL/GenBank/DDBJ databases">
        <title>Helicobacter labacensis sp. nov., Helicobacter mehlei sp. nov. and Helicobacter vulpis sp. nov., isolated from gastric mucosa of red fox (Vulpis vulpis).</title>
        <authorList>
            <person name="Kusar D."/>
            <person name="Gruntar I."/>
            <person name="Pate M."/>
            <person name="Zajc U."/>
            <person name="Ocepek M."/>
        </authorList>
    </citation>
    <scope>NUCLEOTIDE SEQUENCE [LARGE SCALE GENOMIC DNA]</scope>
    <source>
        <strain evidence="13">L8b</strain>
    </source>
</reference>
<comment type="caution">
    <text evidence="13">The sequence shown here is derived from an EMBL/GenBank/DDBJ whole genome shotgun (WGS) entry which is preliminary data.</text>
</comment>
<gene>
    <name evidence="10 13" type="primary">guaA</name>
    <name evidence="13" type="ORF">FNE76_04970</name>
</gene>
<comment type="subunit">
    <text evidence="3 10">Homodimer.</text>
</comment>
<keyword evidence="4 10" id="KW-0436">Ligase</keyword>
<dbReference type="FunFam" id="3.30.300.10:FF:000002">
    <property type="entry name" value="GMP synthase [glutamine-hydrolyzing]"/>
    <property type="match status" value="1"/>
</dbReference>
<name>A0A553UUA4_9HELI</name>
<dbReference type="Pfam" id="PF02540">
    <property type="entry name" value="NAD_synthase"/>
    <property type="match status" value="1"/>
</dbReference>
<comment type="catalytic activity">
    <reaction evidence="10">
        <text>XMP + L-glutamine + ATP + H2O = GMP + L-glutamate + AMP + diphosphate + 2 H(+)</text>
        <dbReference type="Rhea" id="RHEA:11680"/>
        <dbReference type="ChEBI" id="CHEBI:15377"/>
        <dbReference type="ChEBI" id="CHEBI:15378"/>
        <dbReference type="ChEBI" id="CHEBI:29985"/>
        <dbReference type="ChEBI" id="CHEBI:30616"/>
        <dbReference type="ChEBI" id="CHEBI:33019"/>
        <dbReference type="ChEBI" id="CHEBI:57464"/>
        <dbReference type="ChEBI" id="CHEBI:58115"/>
        <dbReference type="ChEBI" id="CHEBI:58359"/>
        <dbReference type="ChEBI" id="CHEBI:456215"/>
        <dbReference type="EC" id="6.3.5.2"/>
    </reaction>
</comment>
<keyword evidence="5 10" id="KW-0547">Nucleotide-binding</keyword>
<comment type="pathway">
    <text evidence="2 10">Purine metabolism; GMP biosynthesis; GMP from XMP (L-Gln route): step 1/1.</text>
</comment>
<dbReference type="SUPFAM" id="SSF52317">
    <property type="entry name" value="Class I glutamine amidotransferase-like"/>
    <property type="match status" value="1"/>
</dbReference>
<dbReference type="GO" id="GO:0005524">
    <property type="term" value="F:ATP binding"/>
    <property type="evidence" value="ECO:0007669"/>
    <property type="project" value="UniProtKB-UniRule"/>
</dbReference>
<dbReference type="EMBL" id="VKGC01000010">
    <property type="protein sequence ID" value="TSA83790.1"/>
    <property type="molecule type" value="Genomic_DNA"/>
</dbReference>
<dbReference type="InterPro" id="IPR017926">
    <property type="entry name" value="GATASE"/>
</dbReference>
<keyword evidence="8 10" id="KW-0067">ATP-binding</keyword>
<feature type="domain" description="GMPS ATP-PPase" evidence="12">
    <location>
        <begin position="195"/>
        <end position="388"/>
    </location>
</feature>
<dbReference type="InterPro" id="IPR004739">
    <property type="entry name" value="GMP_synth_GATase"/>
</dbReference>
<organism evidence="13 14">
    <name type="scientific">Helicobacter mehlei</name>
    <dbReference type="NCBI Taxonomy" id="2316080"/>
    <lineage>
        <taxon>Bacteria</taxon>
        <taxon>Pseudomonadati</taxon>
        <taxon>Campylobacterota</taxon>
        <taxon>Epsilonproteobacteria</taxon>
        <taxon>Campylobacterales</taxon>
        <taxon>Helicobacteraceae</taxon>
        <taxon>Helicobacter</taxon>
    </lineage>
</organism>
<evidence type="ECO:0000313" key="14">
    <source>
        <dbReference type="Proteomes" id="UP000319322"/>
    </source>
</evidence>
<evidence type="ECO:0000256" key="6">
    <source>
        <dbReference type="ARBA" id="ARBA00022749"/>
    </source>
</evidence>
<dbReference type="SUPFAM" id="SSF54810">
    <property type="entry name" value="GMP synthetase C-terminal dimerisation domain"/>
    <property type="match status" value="1"/>
</dbReference>
<keyword evidence="9 10" id="KW-0315">Glutamine amidotransferase</keyword>
<evidence type="ECO:0000256" key="3">
    <source>
        <dbReference type="ARBA" id="ARBA00011738"/>
    </source>
</evidence>
<dbReference type="AlphaFoldDB" id="A0A553UUA4"/>
<dbReference type="GO" id="GO:0005829">
    <property type="term" value="C:cytosol"/>
    <property type="evidence" value="ECO:0007669"/>
    <property type="project" value="TreeGrafter"/>
</dbReference>
<dbReference type="InterPro" id="IPR022310">
    <property type="entry name" value="NAD/GMP_synthase"/>
</dbReference>
<dbReference type="Pfam" id="PF00958">
    <property type="entry name" value="GMP_synt_C"/>
    <property type="match status" value="1"/>
</dbReference>
<dbReference type="HAMAP" id="MF_00344">
    <property type="entry name" value="GMP_synthase"/>
    <property type="match status" value="1"/>
</dbReference>
<dbReference type="Gene3D" id="3.40.50.620">
    <property type="entry name" value="HUPs"/>
    <property type="match status" value="1"/>
</dbReference>
<dbReference type="PANTHER" id="PTHR11922:SF2">
    <property type="entry name" value="GMP SYNTHASE [GLUTAMINE-HYDROLYZING]"/>
    <property type="match status" value="1"/>
</dbReference>
<evidence type="ECO:0000256" key="5">
    <source>
        <dbReference type="ARBA" id="ARBA00022741"/>
    </source>
</evidence>
<dbReference type="FunFam" id="3.40.50.880:FF:000001">
    <property type="entry name" value="GMP synthase [glutamine-hydrolyzing]"/>
    <property type="match status" value="1"/>
</dbReference>
<dbReference type="PRINTS" id="PR00096">
    <property type="entry name" value="GATASE"/>
</dbReference>
<dbReference type="OrthoDB" id="9802219at2"/>
<dbReference type="PRINTS" id="PR00097">
    <property type="entry name" value="ANTSNTHASEII"/>
</dbReference>
<dbReference type="PANTHER" id="PTHR11922">
    <property type="entry name" value="GMP SYNTHASE-RELATED"/>
    <property type="match status" value="1"/>
</dbReference>
<evidence type="ECO:0000313" key="13">
    <source>
        <dbReference type="EMBL" id="TSA83790.1"/>
    </source>
</evidence>
<feature type="active site" evidence="10">
    <location>
        <position position="170"/>
    </location>
</feature>
<dbReference type="CDD" id="cd01997">
    <property type="entry name" value="GMP_synthase_C"/>
    <property type="match status" value="1"/>
</dbReference>
<evidence type="ECO:0000256" key="1">
    <source>
        <dbReference type="ARBA" id="ARBA00002332"/>
    </source>
</evidence>
<dbReference type="Gene3D" id="3.30.300.10">
    <property type="match status" value="1"/>
</dbReference>
<dbReference type="NCBIfam" id="NF000848">
    <property type="entry name" value="PRK00074.1"/>
    <property type="match status" value="1"/>
</dbReference>
<dbReference type="GO" id="GO:0003921">
    <property type="term" value="F:GMP synthase activity"/>
    <property type="evidence" value="ECO:0007669"/>
    <property type="project" value="InterPro"/>
</dbReference>
<dbReference type="RefSeq" id="WP_120947455.1">
    <property type="nucleotide sequence ID" value="NZ_QXQP01000002.1"/>
</dbReference>
<dbReference type="PROSITE" id="PS51273">
    <property type="entry name" value="GATASE_TYPE_1"/>
    <property type="match status" value="1"/>
</dbReference>
<evidence type="ECO:0000256" key="11">
    <source>
        <dbReference type="PROSITE-ProRule" id="PRU00886"/>
    </source>
</evidence>
<comment type="function">
    <text evidence="1 10">Catalyzes the synthesis of GMP from XMP.</text>
</comment>
<sequence length="513" mass="56936">MDIELIILDFGSQYTQLIARRLRENGIYVEIYPYHHNLQDLLAKKPKGFILSGGPASVYDPKAYRCDPALFESNLPILGICYGLQLIVDSFGGEVVGAQHQEFGKVHVNLLEKHALFEGVDPTSVVWMSHGDRVEVLPPNFQVLAQSAHAPFCAIAHTQKPIFGLQFHPEVIHSVQGAQILKNFALLICQSTPMWDMRYFASQEIAKIRAQVGKERILCAVSGGVDSSVVASLCCQALPKQTEVVFVDHGLLRLGEKEQVIKMFQGLNIPLHVVDASTLFLQRLAGVIDPEKKRQIIGNTFIEVFENKAKELEQAGKIKFLAQGTLYPDVIESVSVKGPSAVIKSHHNVGGLPEKMDFELLEPLRELFKDEVRALGTQLGLPESMLKRHPFPGPGLAIRILGEITPPSLELLRQADRIFIDALHAEGLYDQVWQAFCVLLNVRSVGVMGDKRTYDNTIALRAVQASDGMSAHFAPLPFEFLERVANAITNQVKGINRVVYDITSKPPGTIEWE</sequence>
<dbReference type="CDD" id="cd01742">
    <property type="entry name" value="GATase1_GMP_Synthase"/>
    <property type="match status" value="1"/>
</dbReference>
<dbReference type="SUPFAM" id="SSF52402">
    <property type="entry name" value="Adenine nucleotide alpha hydrolases-like"/>
    <property type="match status" value="1"/>
</dbReference>
<evidence type="ECO:0000256" key="10">
    <source>
        <dbReference type="HAMAP-Rule" id="MF_00344"/>
    </source>
</evidence>
<proteinExistence type="inferred from homology"/>
<keyword evidence="7 10" id="KW-0658">Purine biosynthesis</keyword>
<feature type="binding site" evidence="11">
    <location>
        <begin position="222"/>
        <end position="228"/>
    </location>
    <ligand>
        <name>ATP</name>
        <dbReference type="ChEBI" id="CHEBI:30616"/>
    </ligand>
</feature>
<evidence type="ECO:0000256" key="8">
    <source>
        <dbReference type="ARBA" id="ARBA00022840"/>
    </source>
</evidence>
<evidence type="ECO:0000256" key="2">
    <source>
        <dbReference type="ARBA" id="ARBA00005153"/>
    </source>
</evidence>
<dbReference type="NCBIfam" id="TIGR00888">
    <property type="entry name" value="guaA_Nterm"/>
    <property type="match status" value="1"/>
</dbReference>
<accession>A0A553UUA4</accession>
<reference evidence="13" key="2">
    <citation type="submission" date="2019-07" db="EMBL/GenBank/DDBJ databases">
        <authorList>
            <person name="Papic B."/>
        </authorList>
    </citation>
    <scope>NUCLEOTIDE SEQUENCE [LARGE SCALE GENOMIC DNA]</scope>
    <source>
        <strain evidence="13">L8b</strain>
    </source>
</reference>
<keyword evidence="6 10" id="KW-0332">GMP biosynthesis</keyword>
<dbReference type="Pfam" id="PF00117">
    <property type="entry name" value="GATase"/>
    <property type="match status" value="1"/>
</dbReference>
<dbReference type="NCBIfam" id="TIGR00884">
    <property type="entry name" value="guaA_Cterm"/>
    <property type="match status" value="1"/>
</dbReference>
<dbReference type="UniPathway" id="UPA00189">
    <property type="reaction ID" value="UER00296"/>
</dbReference>
<feature type="active site" description="Nucleophile" evidence="10">
    <location>
        <position position="81"/>
    </location>
</feature>
<dbReference type="InterPro" id="IPR014729">
    <property type="entry name" value="Rossmann-like_a/b/a_fold"/>
</dbReference>
<evidence type="ECO:0000256" key="9">
    <source>
        <dbReference type="ARBA" id="ARBA00022962"/>
    </source>
</evidence>
<protein>
    <recommendedName>
        <fullName evidence="10">GMP synthase [glutamine-hydrolyzing]</fullName>
        <ecNumber evidence="10">6.3.5.2</ecNumber>
    </recommendedName>
    <alternativeName>
        <fullName evidence="10">GMP synthetase</fullName>
    </alternativeName>
    <alternativeName>
        <fullName evidence="10">Glutamine amidotransferase</fullName>
    </alternativeName>
</protein>
<dbReference type="InterPro" id="IPR029062">
    <property type="entry name" value="Class_I_gatase-like"/>
</dbReference>
<dbReference type="InterPro" id="IPR001674">
    <property type="entry name" value="GMP_synth_C"/>
</dbReference>
<evidence type="ECO:0000256" key="7">
    <source>
        <dbReference type="ARBA" id="ARBA00022755"/>
    </source>
</evidence>
<dbReference type="InterPro" id="IPR025777">
    <property type="entry name" value="GMPS_ATP_PPase_dom"/>
</dbReference>
<dbReference type="Proteomes" id="UP000319322">
    <property type="component" value="Unassembled WGS sequence"/>
</dbReference>
<evidence type="ECO:0000256" key="4">
    <source>
        <dbReference type="ARBA" id="ARBA00022598"/>
    </source>
</evidence>
<dbReference type="Gene3D" id="3.40.50.880">
    <property type="match status" value="1"/>
</dbReference>
<dbReference type="EC" id="6.3.5.2" evidence="10"/>
<dbReference type="InterPro" id="IPR022955">
    <property type="entry name" value="GMP_synthase"/>
</dbReference>
<feature type="active site" evidence="10">
    <location>
        <position position="168"/>
    </location>
</feature>